<dbReference type="InterPro" id="IPR013332">
    <property type="entry name" value="KPR_N"/>
</dbReference>
<feature type="domain" description="Ketopantoate reductase N-terminal" evidence="1">
    <location>
        <begin position="13"/>
        <end position="147"/>
    </location>
</feature>
<dbReference type="SUPFAM" id="SSF51735">
    <property type="entry name" value="NAD(P)-binding Rossmann-fold domains"/>
    <property type="match status" value="1"/>
</dbReference>
<reference evidence="3" key="1">
    <citation type="submission" date="2020-04" db="EMBL/GenBank/DDBJ databases">
        <title>Description of novel Gluconacetobacter.</title>
        <authorList>
            <person name="Sombolestani A."/>
        </authorList>
    </citation>
    <scope>NUCLEOTIDE SEQUENCE [LARGE SCALE GENOMIC DNA]</scope>
    <source>
        <strain evidence="3">LMG 31484</strain>
    </source>
</reference>
<evidence type="ECO:0000259" key="1">
    <source>
        <dbReference type="Pfam" id="PF02558"/>
    </source>
</evidence>
<dbReference type="InterPro" id="IPR036291">
    <property type="entry name" value="NAD(P)-bd_dom_sf"/>
</dbReference>
<proteinExistence type="predicted"/>
<dbReference type="Gene3D" id="3.40.50.720">
    <property type="entry name" value="NAD(P)-binding Rossmann-like Domain"/>
    <property type="match status" value="1"/>
</dbReference>
<accession>A0ABR9Y9M1</accession>
<keyword evidence="3" id="KW-1185">Reference proteome</keyword>
<comment type="caution">
    <text evidence="2">The sequence shown here is derived from an EMBL/GenBank/DDBJ whole genome shotgun (WGS) entry which is preliminary data.</text>
</comment>
<dbReference type="Pfam" id="PF02558">
    <property type="entry name" value="ApbA"/>
    <property type="match status" value="1"/>
</dbReference>
<organism evidence="2 3">
    <name type="scientific">Gluconobacter vitians</name>
    <dbReference type="NCBI Taxonomy" id="2728102"/>
    <lineage>
        <taxon>Bacteria</taxon>
        <taxon>Pseudomonadati</taxon>
        <taxon>Pseudomonadota</taxon>
        <taxon>Alphaproteobacteria</taxon>
        <taxon>Acetobacterales</taxon>
        <taxon>Acetobacteraceae</taxon>
        <taxon>Gluconobacter</taxon>
    </lineage>
</organism>
<name>A0ABR9Y9M1_9PROT</name>
<evidence type="ECO:0000313" key="2">
    <source>
        <dbReference type="EMBL" id="MBF0860491.1"/>
    </source>
</evidence>
<protein>
    <submittedName>
        <fullName evidence="2">NAD(P)-binding domain-containing protein</fullName>
    </submittedName>
</protein>
<evidence type="ECO:0000313" key="3">
    <source>
        <dbReference type="Proteomes" id="UP000623107"/>
    </source>
</evidence>
<gene>
    <name evidence="2" type="ORF">HKD24_15070</name>
</gene>
<dbReference type="Proteomes" id="UP000623107">
    <property type="component" value="Unassembled WGS sequence"/>
</dbReference>
<reference evidence="2 3" key="2">
    <citation type="submission" date="2020-11" db="EMBL/GenBank/DDBJ databases">
        <title>Description of novel Gluconobacter species.</title>
        <authorList>
            <person name="Cleenwerck I."/>
            <person name="Cnockaert M."/>
            <person name="Borremans W."/>
            <person name="Wieme A.D."/>
            <person name="De Vuyst L."/>
            <person name="Vandamme P."/>
        </authorList>
    </citation>
    <scope>NUCLEOTIDE SEQUENCE [LARGE SCALE GENOMIC DNA]</scope>
    <source>
        <strain evidence="2 3">LMG 31484</strain>
    </source>
</reference>
<dbReference type="EMBL" id="JABCQG010000068">
    <property type="protein sequence ID" value="MBF0860491.1"/>
    <property type="molecule type" value="Genomic_DNA"/>
</dbReference>
<dbReference type="RefSeq" id="WP_194260962.1">
    <property type="nucleotide sequence ID" value="NZ_JABCQG010000068.1"/>
</dbReference>
<sequence length="218" mass="23407">MTASPRSLSPRRIAILGGGRIGSAFAFHLARNGGHEVTLIARPGSARLAQLQRAGGVVTTAGEQASAIVCDRLDESVAYDLALVTVKDYQVRALLPALSRCAAEKIQFMFMTFDPQHLQQAVTPQRAALGMPFLQSDLDAKGKIKISVGKRETLTDDPETAQLLSTAGLPARHEPRMALWLRCHVPLGIAFESVAVAAEQRGNSASWRRARTLGPVST</sequence>